<sequence>MSRCKSLILLSAFWLLALTGHAQTAPTTKTPPTRQRRQLIISFTLPSAVGVVTKYASALLSKSNDTDKEQRKKQALRTSNPVVEITLPLPKGWLDGRPD</sequence>
<evidence type="ECO:0000313" key="3">
    <source>
        <dbReference type="Proteomes" id="UP000198310"/>
    </source>
</evidence>
<gene>
    <name evidence="2" type="ORF">SAMN06269173_103268</name>
</gene>
<reference evidence="3" key="1">
    <citation type="submission" date="2017-06" db="EMBL/GenBank/DDBJ databases">
        <authorList>
            <person name="Varghese N."/>
            <person name="Submissions S."/>
        </authorList>
    </citation>
    <scope>NUCLEOTIDE SEQUENCE [LARGE SCALE GENOMIC DNA]</scope>
    <source>
        <strain evidence="3">DSM 28041</strain>
    </source>
</reference>
<keyword evidence="1" id="KW-0732">Signal</keyword>
<dbReference type="EMBL" id="FZNS01000003">
    <property type="protein sequence ID" value="SNR51604.1"/>
    <property type="molecule type" value="Genomic_DNA"/>
</dbReference>
<feature type="signal peptide" evidence="1">
    <location>
        <begin position="1"/>
        <end position="22"/>
    </location>
</feature>
<keyword evidence="3" id="KW-1185">Reference proteome</keyword>
<organism evidence="2 3">
    <name type="scientific">Hymenobacter mucosus</name>
    <dbReference type="NCBI Taxonomy" id="1411120"/>
    <lineage>
        <taxon>Bacteria</taxon>
        <taxon>Pseudomonadati</taxon>
        <taxon>Bacteroidota</taxon>
        <taxon>Cytophagia</taxon>
        <taxon>Cytophagales</taxon>
        <taxon>Hymenobacteraceae</taxon>
        <taxon>Hymenobacter</taxon>
    </lineage>
</organism>
<evidence type="ECO:0000313" key="2">
    <source>
        <dbReference type="EMBL" id="SNR51604.1"/>
    </source>
</evidence>
<evidence type="ECO:0000256" key="1">
    <source>
        <dbReference type="SAM" id="SignalP"/>
    </source>
</evidence>
<accession>A0A238WZF5</accession>
<feature type="chain" id="PRO_5012398835" evidence="1">
    <location>
        <begin position="23"/>
        <end position="99"/>
    </location>
</feature>
<protein>
    <submittedName>
        <fullName evidence="2">Uncharacterized protein</fullName>
    </submittedName>
</protein>
<proteinExistence type="predicted"/>
<dbReference type="Proteomes" id="UP000198310">
    <property type="component" value="Unassembled WGS sequence"/>
</dbReference>
<dbReference type="AlphaFoldDB" id="A0A238WZF5"/>
<dbReference type="RefSeq" id="WP_089332304.1">
    <property type="nucleotide sequence ID" value="NZ_FZNS01000003.1"/>
</dbReference>
<name>A0A238WZF5_9BACT</name>